<evidence type="ECO:0000256" key="1">
    <source>
        <dbReference type="ARBA" id="ARBA00022658"/>
    </source>
</evidence>
<feature type="domain" description="N-terminal Ras-GEF" evidence="6">
    <location>
        <begin position="492"/>
        <end position="620"/>
    </location>
</feature>
<dbReference type="CDD" id="cd00155">
    <property type="entry name" value="RasGEF"/>
    <property type="match status" value="1"/>
</dbReference>
<name>A0AAE1LFG1_9NEOP</name>
<sequence>MPEPNDVAVAATASPPSVAAAPGPGARAGEPAVSLTPQAGTPLSLCAITPPVEFRDAPPPPAEPPHLAPEAPDDGVLPSPGHVRRSIAAFNGGVRAVQELLRAKTPMVLVDDLGGGGPGCCPGCRQTWPVDDRGFDVDEFGFLRFDVRRAVCPGSPGGGGSTSPCSPLHVPPGTSRPLRPPVSPVPVVSVTPSEDVCMDRDTTPEAERPPSRMSYLAPCSDDISYVLPSPRRRPRRPSSAPPGTATTPTTPLEDAVVDERDVARTVRLAMRRPSDLGIIPISPPGTVGSSPGDGDVDDGDDGEMDEVDQRFVSLRNELIEVMQRSMDSVKTPHGSLGTPTPLATPQAAPPPPAPAPEEPAAGVRQTLNVPAAVTPGGASDWTPSPLTPQVAAKGLGLKSLLLQCACTGPLGLRRKSQQGQKPAATWYVKVGISRQLLPWKCWDPTWRLWGEERADGAIYTVYLKKVRYHRPTRTIASDSDDGISHLEWETVRVRFVKAATLEKLVESLATDDGELESTYINVFLATYRTFASTQTVLDLLLERYELLSGSSDGGEADDAILEQHRKTLVLALHVWLDSYPEDFRGPPHHPVLQQLLHFCQQQLPDSELHCKVRFRLERFRRDEQLLDPSGLYASDALCLSRLHAANGRPPYRFPDVPEAHFAEQLTRMDMELFRALVPHQCLGAVWSRRDKSRSQEAATVLATVNQFNAVSFRVISTVLTEAELKPGERGKVIATWIDIAQELRFLKNFSSLKAIISGLQSNPVYRLQRTWQTINKEKVAVYEELARIFSEENNQWAQRELLMREGTAKFADTVGEHDKQLQKVFQRQQTHSGNISHGTIPYLGTFLTDLTMIDTAIPDLVGEGMINFDKRRKEFEVLAQIKLLQGAANAYNIPHDPLFDAWFDSVLVLDDREAYALSCQIEPAPAPAPASNGPGGGGGGGGGAAPRHRRKPGLGHRKNDSIASTSSSSSSQFYCDLDSTPPSPSPHNSLDRKASPSQMSSSSSNSSLPSLDVSVGSSTHSAPGRHGGHGHPHPAAHHTPHAGHPPHHPHPPHLNAQLNLSAPLDTPLDFYIIRVTVEPDGPETEGVIMYKSIMLSNNERTPQVIRNAMLKLGIEGNPDHYTLSQILPDKEMLLPPNANVYYAVNTQFNLNFILRNKKVIKESVPVAPSRTKSSKKLLLGS</sequence>
<feature type="region of interest" description="Disordered" evidence="3">
    <location>
        <begin position="926"/>
        <end position="1059"/>
    </location>
</feature>
<feature type="compositionally biased region" description="Low complexity" evidence="3">
    <location>
        <begin position="237"/>
        <end position="251"/>
    </location>
</feature>
<gene>
    <name evidence="7" type="ORF">KUF71_006996</name>
</gene>
<feature type="compositionally biased region" description="Low complexity" evidence="3">
    <location>
        <begin position="961"/>
        <end position="971"/>
    </location>
</feature>
<dbReference type="InterPro" id="IPR008937">
    <property type="entry name" value="Ras-like_GEF"/>
</dbReference>
<feature type="compositionally biased region" description="Pro residues" evidence="3">
    <location>
        <begin position="57"/>
        <end position="67"/>
    </location>
</feature>
<dbReference type="AlphaFoldDB" id="A0AAE1LFG1"/>
<feature type="region of interest" description="Disordered" evidence="3">
    <location>
        <begin position="275"/>
        <end position="303"/>
    </location>
</feature>
<organism evidence="7 8">
    <name type="scientific">Frankliniella fusca</name>
    <dbReference type="NCBI Taxonomy" id="407009"/>
    <lineage>
        <taxon>Eukaryota</taxon>
        <taxon>Metazoa</taxon>
        <taxon>Ecdysozoa</taxon>
        <taxon>Arthropoda</taxon>
        <taxon>Hexapoda</taxon>
        <taxon>Insecta</taxon>
        <taxon>Pterygota</taxon>
        <taxon>Neoptera</taxon>
        <taxon>Paraneoptera</taxon>
        <taxon>Thysanoptera</taxon>
        <taxon>Terebrantia</taxon>
        <taxon>Thripoidea</taxon>
        <taxon>Thripidae</taxon>
        <taxon>Frankliniella</taxon>
    </lineage>
</organism>
<comment type="caution">
    <text evidence="7">The sequence shown here is derived from an EMBL/GenBank/DDBJ whole genome shotgun (WGS) entry which is preliminary data.</text>
</comment>
<feature type="compositionally biased region" description="Basic residues" evidence="3">
    <location>
        <begin position="946"/>
        <end position="956"/>
    </location>
</feature>
<evidence type="ECO:0000313" key="8">
    <source>
        <dbReference type="Proteomes" id="UP001219518"/>
    </source>
</evidence>
<evidence type="ECO:0000256" key="3">
    <source>
        <dbReference type="SAM" id="MobiDB-lite"/>
    </source>
</evidence>
<dbReference type="SUPFAM" id="SSF54236">
    <property type="entry name" value="Ubiquitin-like"/>
    <property type="match status" value="1"/>
</dbReference>
<dbReference type="CDD" id="cd00153">
    <property type="entry name" value="RA_RalGDS_like"/>
    <property type="match status" value="1"/>
</dbReference>
<feature type="compositionally biased region" description="Pro residues" evidence="3">
    <location>
        <begin position="347"/>
        <end position="357"/>
    </location>
</feature>
<dbReference type="PANTHER" id="PTHR23113">
    <property type="entry name" value="GUANINE NUCLEOTIDE EXCHANGE FACTOR"/>
    <property type="match status" value="1"/>
</dbReference>
<dbReference type="Gene3D" id="3.10.20.90">
    <property type="entry name" value="Phosphatidylinositol 3-kinase Catalytic Subunit, Chain A, domain 1"/>
    <property type="match status" value="1"/>
</dbReference>
<feature type="compositionally biased region" description="Low complexity" evidence="3">
    <location>
        <begin position="7"/>
        <end position="33"/>
    </location>
</feature>
<dbReference type="Pfam" id="PF00618">
    <property type="entry name" value="RasGEF_N"/>
    <property type="match status" value="1"/>
</dbReference>
<dbReference type="EMBL" id="JAHWGI010000723">
    <property type="protein sequence ID" value="KAK3917465.1"/>
    <property type="molecule type" value="Genomic_DNA"/>
</dbReference>
<dbReference type="GO" id="GO:0005085">
    <property type="term" value="F:guanyl-nucleotide exchange factor activity"/>
    <property type="evidence" value="ECO:0007669"/>
    <property type="project" value="UniProtKB-KW"/>
</dbReference>
<dbReference type="Pfam" id="PF00617">
    <property type="entry name" value="RasGEF"/>
    <property type="match status" value="1"/>
</dbReference>
<dbReference type="GO" id="GO:0005886">
    <property type="term" value="C:plasma membrane"/>
    <property type="evidence" value="ECO:0007669"/>
    <property type="project" value="TreeGrafter"/>
</dbReference>
<dbReference type="InterPro" id="IPR029071">
    <property type="entry name" value="Ubiquitin-like_domsf"/>
</dbReference>
<dbReference type="GO" id="GO:0007265">
    <property type="term" value="P:Ras protein signal transduction"/>
    <property type="evidence" value="ECO:0007669"/>
    <property type="project" value="TreeGrafter"/>
</dbReference>
<dbReference type="Proteomes" id="UP001219518">
    <property type="component" value="Unassembled WGS sequence"/>
</dbReference>
<dbReference type="SMART" id="SM00147">
    <property type="entry name" value="RasGEF"/>
    <property type="match status" value="1"/>
</dbReference>
<feature type="compositionally biased region" description="Gly residues" evidence="3">
    <location>
        <begin position="933"/>
        <end position="944"/>
    </location>
</feature>
<evidence type="ECO:0000259" key="4">
    <source>
        <dbReference type="PROSITE" id="PS50009"/>
    </source>
</evidence>
<proteinExistence type="predicted"/>
<dbReference type="InterPro" id="IPR000159">
    <property type="entry name" value="RA_dom"/>
</dbReference>
<evidence type="ECO:0000259" key="5">
    <source>
        <dbReference type="PROSITE" id="PS50200"/>
    </source>
</evidence>
<evidence type="ECO:0000256" key="2">
    <source>
        <dbReference type="PROSITE-ProRule" id="PRU00168"/>
    </source>
</evidence>
<feature type="region of interest" description="Disordered" evidence="3">
    <location>
        <begin position="328"/>
        <end position="360"/>
    </location>
</feature>
<feature type="compositionally biased region" description="Basic and acidic residues" evidence="3">
    <location>
        <begin position="197"/>
        <end position="210"/>
    </location>
</feature>
<feature type="compositionally biased region" description="Low complexity" evidence="3">
    <location>
        <begin position="995"/>
        <end position="1015"/>
    </location>
</feature>
<dbReference type="Pfam" id="PF00788">
    <property type="entry name" value="RA"/>
    <property type="match status" value="1"/>
</dbReference>
<evidence type="ECO:0000259" key="6">
    <source>
        <dbReference type="PROSITE" id="PS50212"/>
    </source>
</evidence>
<dbReference type="InterPro" id="IPR023578">
    <property type="entry name" value="Ras_GEF_dom_sf"/>
</dbReference>
<feature type="region of interest" description="Disordered" evidence="3">
    <location>
        <begin position="155"/>
        <end position="257"/>
    </location>
</feature>
<feature type="compositionally biased region" description="Acidic residues" evidence="3">
    <location>
        <begin position="294"/>
        <end position="303"/>
    </location>
</feature>
<dbReference type="InterPro" id="IPR001895">
    <property type="entry name" value="RASGEF_cat_dom"/>
</dbReference>
<feature type="compositionally biased region" description="Low complexity" evidence="3">
    <location>
        <begin position="277"/>
        <end position="293"/>
    </location>
</feature>
<dbReference type="PANTHER" id="PTHR23113:SF312">
    <property type="entry name" value="RAL GUANINE NUCLEOTIDE DISSOCIATION STIMULATOR-LIKE, ISOFORM E"/>
    <property type="match status" value="1"/>
</dbReference>
<dbReference type="PROSITE" id="PS00720">
    <property type="entry name" value="RASGEF"/>
    <property type="match status" value="1"/>
</dbReference>
<dbReference type="PROSITE" id="PS50009">
    <property type="entry name" value="RASGEF_CAT"/>
    <property type="match status" value="1"/>
</dbReference>
<dbReference type="PROSITE" id="PS50212">
    <property type="entry name" value="RASGEF_NTER"/>
    <property type="match status" value="1"/>
</dbReference>
<feature type="region of interest" description="Disordered" evidence="3">
    <location>
        <begin position="1"/>
        <end position="82"/>
    </location>
</feature>
<accession>A0AAE1LFG1</accession>
<dbReference type="Gene3D" id="1.10.840.10">
    <property type="entry name" value="Ras guanine-nucleotide exchange factors catalytic domain"/>
    <property type="match status" value="1"/>
</dbReference>
<reference evidence="7" key="2">
    <citation type="journal article" date="2023" name="BMC Genomics">
        <title>Pest status, molecular evolution, and epigenetic factors derived from the genome assembly of Frankliniella fusca, a thysanopteran phytovirus vector.</title>
        <authorList>
            <person name="Catto M.A."/>
            <person name="Labadie P.E."/>
            <person name="Jacobson A.L."/>
            <person name="Kennedy G.G."/>
            <person name="Srinivasan R."/>
            <person name="Hunt B.G."/>
        </authorList>
    </citation>
    <scope>NUCLEOTIDE SEQUENCE</scope>
    <source>
        <strain evidence="7">PL_HMW_Pooled</strain>
    </source>
</reference>
<reference evidence="7" key="1">
    <citation type="submission" date="2021-07" db="EMBL/GenBank/DDBJ databases">
        <authorList>
            <person name="Catto M.A."/>
            <person name="Jacobson A."/>
            <person name="Kennedy G."/>
            <person name="Labadie P."/>
            <person name="Hunt B.G."/>
            <person name="Srinivasan R."/>
        </authorList>
    </citation>
    <scope>NUCLEOTIDE SEQUENCE</scope>
    <source>
        <strain evidence="7">PL_HMW_Pooled</strain>
        <tissue evidence="7">Head</tissue>
    </source>
</reference>
<dbReference type="InterPro" id="IPR000651">
    <property type="entry name" value="Ras-like_Gua-exchang_fac_N"/>
</dbReference>
<dbReference type="Gene3D" id="1.20.870.10">
    <property type="entry name" value="Son of sevenless (SoS) protein Chain: S domain 1"/>
    <property type="match status" value="1"/>
</dbReference>
<evidence type="ECO:0000313" key="7">
    <source>
        <dbReference type="EMBL" id="KAK3917465.1"/>
    </source>
</evidence>
<keyword evidence="8" id="KW-1185">Reference proteome</keyword>
<dbReference type="PROSITE" id="PS50200">
    <property type="entry name" value="RA"/>
    <property type="match status" value="1"/>
</dbReference>
<dbReference type="SMART" id="SM00314">
    <property type="entry name" value="RA"/>
    <property type="match status" value="1"/>
</dbReference>
<feature type="domain" description="Ras-GEF" evidence="4">
    <location>
        <begin position="657"/>
        <end position="924"/>
    </location>
</feature>
<dbReference type="SUPFAM" id="SSF48366">
    <property type="entry name" value="Ras GEF"/>
    <property type="match status" value="1"/>
</dbReference>
<keyword evidence="1 2" id="KW-0344">Guanine-nucleotide releasing factor</keyword>
<feature type="compositionally biased region" description="Basic residues" evidence="3">
    <location>
        <begin position="1026"/>
        <end position="1051"/>
    </location>
</feature>
<dbReference type="InterPro" id="IPR036964">
    <property type="entry name" value="RASGEF_cat_dom_sf"/>
</dbReference>
<dbReference type="InterPro" id="IPR019804">
    <property type="entry name" value="Ras_G-nucl-exch_fac_CS"/>
</dbReference>
<dbReference type="SMART" id="SM00229">
    <property type="entry name" value="RasGEFN"/>
    <property type="match status" value="1"/>
</dbReference>
<protein>
    <submittedName>
        <fullName evidence="7">Ral guanine nucleotide dissociation stimulator-like 1</fullName>
    </submittedName>
</protein>
<feature type="domain" description="Ras-associating" evidence="5">
    <location>
        <begin position="1069"/>
        <end position="1159"/>
    </location>
</feature>
<dbReference type="CDD" id="cd06224">
    <property type="entry name" value="REM"/>
    <property type="match status" value="1"/>
</dbReference>